<keyword evidence="1" id="KW-0812">Transmembrane</keyword>
<sequence length="321" mass="36049">MKSDGGNMHLPSTARTGSLLDRFETVFEEKIAPGLEARDHERIALAQKKRRNWTLVLAEGAAAALVAFLITHSVDALLLAVPTSAVSYWLRIARPVKRFTDSVRQDVFVPLCDALGFTYQLQPNGSDVGYFQKLGLAGSCNHRRFEGEVSGRYKGLNFSLLGAHLRYRGIESMQTVFHGLLVSFDMSKSFHGRTLVLRDGGLVGNFLGHGGNKLERVRLEDLEFERAHEVYSNDEIEARDLLPRAFTDRLLELEEQLAAKVRLAFDRNSLLMSIDRNRDAFSIGGLDAPLADKKRLREFVIDLTMIFDVVETLRLNAETKL</sequence>
<organism evidence="2 3">
    <name type="scientific">Denitrobaculum tricleocarpae</name>
    <dbReference type="NCBI Taxonomy" id="2591009"/>
    <lineage>
        <taxon>Bacteria</taxon>
        <taxon>Pseudomonadati</taxon>
        <taxon>Pseudomonadota</taxon>
        <taxon>Alphaproteobacteria</taxon>
        <taxon>Rhodospirillales</taxon>
        <taxon>Rhodospirillaceae</taxon>
        <taxon>Denitrobaculum</taxon>
    </lineage>
</organism>
<dbReference type="Pfam" id="PF11335">
    <property type="entry name" value="DUF3137"/>
    <property type="match status" value="1"/>
</dbReference>
<gene>
    <name evidence="2" type="ORF">FKG95_19610</name>
</gene>
<dbReference type="OrthoDB" id="4960523at2"/>
<dbReference type="EMBL" id="VHSH01000007">
    <property type="protein sequence ID" value="TQV77769.1"/>
    <property type="molecule type" value="Genomic_DNA"/>
</dbReference>
<evidence type="ECO:0000256" key="1">
    <source>
        <dbReference type="SAM" id="Phobius"/>
    </source>
</evidence>
<dbReference type="RefSeq" id="WP_142898112.1">
    <property type="nucleotide sequence ID" value="NZ_ML660058.1"/>
</dbReference>
<feature type="transmembrane region" description="Helical" evidence="1">
    <location>
        <begin position="52"/>
        <end position="70"/>
    </location>
</feature>
<accession>A0A545TKL8</accession>
<name>A0A545TKL8_9PROT</name>
<comment type="caution">
    <text evidence="2">The sequence shown here is derived from an EMBL/GenBank/DDBJ whole genome shotgun (WGS) entry which is preliminary data.</text>
</comment>
<protein>
    <submittedName>
        <fullName evidence="2">DUF3137 domain-containing protein</fullName>
    </submittedName>
</protein>
<evidence type="ECO:0000313" key="2">
    <source>
        <dbReference type="EMBL" id="TQV77769.1"/>
    </source>
</evidence>
<proteinExistence type="predicted"/>
<keyword evidence="1" id="KW-0472">Membrane</keyword>
<dbReference type="Proteomes" id="UP000315252">
    <property type="component" value="Unassembled WGS sequence"/>
</dbReference>
<reference evidence="2 3" key="1">
    <citation type="submission" date="2019-06" db="EMBL/GenBank/DDBJ databases">
        <title>Whole genome sequence for Rhodospirillaceae sp. R148.</title>
        <authorList>
            <person name="Wang G."/>
        </authorList>
    </citation>
    <scope>NUCLEOTIDE SEQUENCE [LARGE SCALE GENOMIC DNA]</scope>
    <source>
        <strain evidence="2 3">R148</strain>
    </source>
</reference>
<evidence type="ECO:0000313" key="3">
    <source>
        <dbReference type="Proteomes" id="UP000315252"/>
    </source>
</evidence>
<dbReference type="AlphaFoldDB" id="A0A545TKL8"/>
<dbReference type="InterPro" id="IPR021484">
    <property type="entry name" value="DUF3137"/>
</dbReference>
<keyword evidence="3" id="KW-1185">Reference proteome</keyword>
<keyword evidence="1" id="KW-1133">Transmembrane helix</keyword>